<name>A0ABM7HK18_MYCME</name>
<protein>
    <submittedName>
        <fullName evidence="2">Alcohol dehydrogenase</fullName>
    </submittedName>
</protein>
<dbReference type="Proteomes" id="UP000465622">
    <property type="component" value="Chromosome"/>
</dbReference>
<dbReference type="SUPFAM" id="SSF51735">
    <property type="entry name" value="NAD(P)-binding Rossmann-fold domains"/>
    <property type="match status" value="1"/>
</dbReference>
<feature type="domain" description="Enoyl reductase (ER)" evidence="1">
    <location>
        <begin position="1"/>
        <end position="304"/>
    </location>
</feature>
<evidence type="ECO:0000313" key="2">
    <source>
        <dbReference type="EMBL" id="BBX30813.1"/>
    </source>
</evidence>
<dbReference type="Gene3D" id="3.40.50.720">
    <property type="entry name" value="NAD(P)-binding Rossmann-like Domain"/>
    <property type="match status" value="1"/>
</dbReference>
<dbReference type="CDD" id="cd08241">
    <property type="entry name" value="QOR1"/>
    <property type="match status" value="1"/>
</dbReference>
<dbReference type="InterPro" id="IPR051397">
    <property type="entry name" value="Zn-ADH-like_protein"/>
</dbReference>
<proteinExistence type="predicted"/>
<sequence length="334" mass="34442">MRAQECPSPSLQDGQVRIRVAAAAVNFPDVLMVADRYQISVSPPFIPGSEFSGMITETSPGVSDFTAGDRVTGTGLFGAFAEEVCVEADGLSAIPDGVDDLTAAAFGVAHSTAYHCLRSVARVSAGDDVIVLGAGGGVGLAAVQLATALGARVTAVASSVEKLGVAAGYGATYVVDHTNGDVRAALREALPDGAHAVVDPVGGELSEPALRSLRRGGRFVTVGYASGVIPRIPLNLVLLKGIHILGFHFQDVPPHEFVRNETELRELFTSGAVAPHISAVYPLTQTAAALRVVADGRAVGKVVIDLSANTPPRRDHAVTSRPITVTATGPWGNP</sequence>
<dbReference type="PANTHER" id="PTHR43677">
    <property type="entry name" value="SHORT-CHAIN DEHYDROGENASE/REDUCTASE"/>
    <property type="match status" value="1"/>
</dbReference>
<dbReference type="InterPro" id="IPR013154">
    <property type="entry name" value="ADH-like_N"/>
</dbReference>
<dbReference type="Pfam" id="PF08240">
    <property type="entry name" value="ADH_N"/>
    <property type="match status" value="1"/>
</dbReference>
<accession>A0ABM7HK18</accession>
<dbReference type="InterPro" id="IPR013149">
    <property type="entry name" value="ADH-like_C"/>
</dbReference>
<evidence type="ECO:0000259" key="1">
    <source>
        <dbReference type="SMART" id="SM00829"/>
    </source>
</evidence>
<organism evidence="2 3">
    <name type="scientific">Mycolicibacterium mageritense</name>
    <name type="common">Mycobacterium mageritense</name>
    <dbReference type="NCBI Taxonomy" id="53462"/>
    <lineage>
        <taxon>Bacteria</taxon>
        <taxon>Bacillati</taxon>
        <taxon>Actinomycetota</taxon>
        <taxon>Actinomycetes</taxon>
        <taxon>Mycobacteriales</taxon>
        <taxon>Mycobacteriaceae</taxon>
        <taxon>Mycolicibacterium</taxon>
    </lineage>
</organism>
<dbReference type="InterPro" id="IPR036291">
    <property type="entry name" value="NAD(P)-bd_dom_sf"/>
</dbReference>
<dbReference type="EMBL" id="AP022567">
    <property type="protein sequence ID" value="BBX30813.1"/>
    <property type="molecule type" value="Genomic_DNA"/>
</dbReference>
<gene>
    <name evidence="2" type="ORF">MMAGJ_00950</name>
</gene>
<reference evidence="2 3" key="1">
    <citation type="journal article" date="2019" name="Emerg. Microbes Infect.">
        <title>Comprehensive subspecies identification of 175 nontuberculous mycobacteria species based on 7547 genomic profiles.</title>
        <authorList>
            <person name="Matsumoto Y."/>
            <person name="Kinjo T."/>
            <person name="Motooka D."/>
            <person name="Nabeya D."/>
            <person name="Jung N."/>
            <person name="Uechi K."/>
            <person name="Horii T."/>
            <person name="Iida T."/>
            <person name="Fujita J."/>
            <person name="Nakamura S."/>
        </authorList>
    </citation>
    <scope>NUCLEOTIDE SEQUENCE [LARGE SCALE GENOMIC DNA]</scope>
    <source>
        <strain evidence="2 3">JCM 12375</strain>
    </source>
</reference>
<evidence type="ECO:0000313" key="3">
    <source>
        <dbReference type="Proteomes" id="UP000465622"/>
    </source>
</evidence>
<dbReference type="PANTHER" id="PTHR43677:SF4">
    <property type="entry name" value="QUINONE OXIDOREDUCTASE-LIKE PROTEIN 2"/>
    <property type="match status" value="1"/>
</dbReference>
<dbReference type="Gene3D" id="3.90.180.10">
    <property type="entry name" value="Medium-chain alcohol dehydrogenases, catalytic domain"/>
    <property type="match status" value="1"/>
</dbReference>
<dbReference type="InterPro" id="IPR011032">
    <property type="entry name" value="GroES-like_sf"/>
</dbReference>
<dbReference type="InterPro" id="IPR020843">
    <property type="entry name" value="ER"/>
</dbReference>
<dbReference type="Pfam" id="PF00107">
    <property type="entry name" value="ADH_zinc_N"/>
    <property type="match status" value="1"/>
</dbReference>
<keyword evidence="3" id="KW-1185">Reference proteome</keyword>
<dbReference type="SUPFAM" id="SSF50129">
    <property type="entry name" value="GroES-like"/>
    <property type="match status" value="1"/>
</dbReference>
<dbReference type="SMART" id="SM00829">
    <property type="entry name" value="PKS_ER"/>
    <property type="match status" value="1"/>
</dbReference>